<keyword evidence="3" id="KW-1185">Reference proteome</keyword>
<feature type="transmembrane region" description="Helical" evidence="1">
    <location>
        <begin position="15"/>
        <end position="35"/>
    </location>
</feature>
<dbReference type="AlphaFoldDB" id="A0A0D0DVG4"/>
<evidence type="ECO:0000313" key="2">
    <source>
        <dbReference type="EMBL" id="KIK98803.1"/>
    </source>
</evidence>
<feature type="transmembrane region" description="Helical" evidence="1">
    <location>
        <begin position="110"/>
        <end position="133"/>
    </location>
</feature>
<dbReference type="InParanoid" id="A0A0D0DVG4"/>
<proteinExistence type="predicted"/>
<feature type="transmembrane region" description="Helical" evidence="1">
    <location>
        <begin position="153"/>
        <end position="175"/>
    </location>
</feature>
<evidence type="ECO:0000313" key="3">
    <source>
        <dbReference type="Proteomes" id="UP000054538"/>
    </source>
</evidence>
<accession>A0A0D0DVG4</accession>
<evidence type="ECO:0000256" key="1">
    <source>
        <dbReference type="SAM" id="Phobius"/>
    </source>
</evidence>
<dbReference type="EMBL" id="KN824880">
    <property type="protein sequence ID" value="KIK98803.1"/>
    <property type="molecule type" value="Genomic_DNA"/>
</dbReference>
<protein>
    <submittedName>
        <fullName evidence="2">Uncharacterized protein</fullName>
    </submittedName>
</protein>
<sequence length="193" mass="21308">MLSRLHGVYKASRPFSMLFSVSLPMCTLSSLSFFFPCPPSRRRRVSGSHWRISYRVYVHTAAKLVFVQLFRHSHHLHSHTVLGWTVWTSLCFIGVVVGVVLAIAVPIFLYLIGIAAALFAAWYTYGLAGFFWLSDTYRLKGGMDAIKRRPIGAALAVLTILAGASICVAGTYIFVKLIAESYASGLVGKPFVC</sequence>
<dbReference type="OrthoDB" id="294730at2759"/>
<gene>
    <name evidence="2" type="ORF">PAXRUDRAFT_637401</name>
</gene>
<reference evidence="2 3" key="1">
    <citation type="submission" date="2014-04" db="EMBL/GenBank/DDBJ databases">
        <authorList>
            <consortium name="DOE Joint Genome Institute"/>
            <person name="Kuo A."/>
            <person name="Kohler A."/>
            <person name="Jargeat P."/>
            <person name="Nagy L.G."/>
            <person name="Floudas D."/>
            <person name="Copeland A."/>
            <person name="Barry K.W."/>
            <person name="Cichocki N."/>
            <person name="Veneault-Fourrey C."/>
            <person name="LaButti K."/>
            <person name="Lindquist E.A."/>
            <person name="Lipzen A."/>
            <person name="Lundell T."/>
            <person name="Morin E."/>
            <person name="Murat C."/>
            <person name="Sun H."/>
            <person name="Tunlid A."/>
            <person name="Henrissat B."/>
            <person name="Grigoriev I.V."/>
            <person name="Hibbett D.S."/>
            <person name="Martin F."/>
            <person name="Nordberg H.P."/>
            <person name="Cantor M.N."/>
            <person name="Hua S.X."/>
        </authorList>
    </citation>
    <scope>NUCLEOTIDE SEQUENCE [LARGE SCALE GENOMIC DNA]</scope>
    <source>
        <strain evidence="2 3">Ve08.2h10</strain>
    </source>
</reference>
<keyword evidence="1" id="KW-1133">Transmembrane helix</keyword>
<feature type="transmembrane region" description="Helical" evidence="1">
    <location>
        <begin position="81"/>
        <end position="104"/>
    </location>
</feature>
<keyword evidence="1" id="KW-0472">Membrane</keyword>
<name>A0A0D0DVG4_9AGAM</name>
<reference evidence="3" key="2">
    <citation type="submission" date="2015-01" db="EMBL/GenBank/DDBJ databases">
        <title>Evolutionary Origins and Diversification of the Mycorrhizal Mutualists.</title>
        <authorList>
            <consortium name="DOE Joint Genome Institute"/>
            <consortium name="Mycorrhizal Genomics Consortium"/>
            <person name="Kohler A."/>
            <person name="Kuo A."/>
            <person name="Nagy L.G."/>
            <person name="Floudas D."/>
            <person name="Copeland A."/>
            <person name="Barry K.W."/>
            <person name="Cichocki N."/>
            <person name="Veneault-Fourrey C."/>
            <person name="LaButti K."/>
            <person name="Lindquist E.A."/>
            <person name="Lipzen A."/>
            <person name="Lundell T."/>
            <person name="Morin E."/>
            <person name="Murat C."/>
            <person name="Riley R."/>
            <person name="Ohm R."/>
            <person name="Sun H."/>
            <person name="Tunlid A."/>
            <person name="Henrissat B."/>
            <person name="Grigoriev I.V."/>
            <person name="Hibbett D.S."/>
            <person name="Martin F."/>
        </authorList>
    </citation>
    <scope>NUCLEOTIDE SEQUENCE [LARGE SCALE GENOMIC DNA]</scope>
    <source>
        <strain evidence="3">Ve08.2h10</strain>
    </source>
</reference>
<dbReference type="Proteomes" id="UP000054538">
    <property type="component" value="Unassembled WGS sequence"/>
</dbReference>
<keyword evidence="1" id="KW-0812">Transmembrane</keyword>
<dbReference type="HOGENOM" id="CLU_1409213_0_0_1"/>
<dbReference type="STRING" id="930991.A0A0D0DVG4"/>
<organism evidence="2 3">
    <name type="scientific">Paxillus rubicundulus Ve08.2h10</name>
    <dbReference type="NCBI Taxonomy" id="930991"/>
    <lineage>
        <taxon>Eukaryota</taxon>
        <taxon>Fungi</taxon>
        <taxon>Dikarya</taxon>
        <taxon>Basidiomycota</taxon>
        <taxon>Agaricomycotina</taxon>
        <taxon>Agaricomycetes</taxon>
        <taxon>Agaricomycetidae</taxon>
        <taxon>Boletales</taxon>
        <taxon>Paxilineae</taxon>
        <taxon>Paxillaceae</taxon>
        <taxon>Paxillus</taxon>
    </lineage>
</organism>